<evidence type="ECO:0000256" key="3">
    <source>
        <dbReference type="ARBA" id="ARBA00005119"/>
    </source>
</evidence>
<evidence type="ECO:0000256" key="11">
    <source>
        <dbReference type="ARBA" id="ARBA00022692"/>
    </source>
</evidence>
<comment type="pathway">
    <text evidence="4">Lipid metabolism.</text>
</comment>
<evidence type="ECO:0000256" key="12">
    <source>
        <dbReference type="ARBA" id="ARBA00022695"/>
    </source>
</evidence>
<dbReference type="PANTHER" id="PTHR46382:SF1">
    <property type="entry name" value="PHOSPHATIDATE CYTIDYLYLTRANSFERASE"/>
    <property type="match status" value="1"/>
</dbReference>
<evidence type="ECO:0000256" key="13">
    <source>
        <dbReference type="ARBA" id="ARBA00022989"/>
    </source>
</evidence>
<evidence type="ECO:0000256" key="10">
    <source>
        <dbReference type="ARBA" id="ARBA00022679"/>
    </source>
</evidence>
<dbReference type="EC" id="2.7.7.41" evidence="6"/>
<evidence type="ECO:0000256" key="7">
    <source>
        <dbReference type="ARBA" id="ARBA00019373"/>
    </source>
</evidence>
<gene>
    <name evidence="25" type="primary">cdsA</name>
    <name evidence="25" type="ORF">GCM10010832_21770</name>
</gene>
<reference evidence="26" key="1">
    <citation type="journal article" date="2019" name="Int. J. Syst. Evol. Microbiol.">
        <title>The Global Catalogue of Microorganisms (GCM) 10K type strain sequencing project: providing services to taxonomists for standard genome sequencing and annotation.</title>
        <authorList>
            <consortium name="The Broad Institute Genomics Platform"/>
            <consortium name="The Broad Institute Genome Sequencing Center for Infectious Disease"/>
            <person name="Wu L."/>
            <person name="Ma J."/>
        </authorList>
    </citation>
    <scope>NUCLEOTIDE SEQUENCE [LARGE SCALE GENOMIC DNA]</scope>
    <source>
        <strain evidence="26">CGMCC 1.12931</strain>
    </source>
</reference>
<keyword evidence="11 24" id="KW-0812">Transmembrane</keyword>
<evidence type="ECO:0000256" key="1">
    <source>
        <dbReference type="ARBA" id="ARBA00001698"/>
    </source>
</evidence>
<name>A0ABQ1SKI9_9FLAO</name>
<evidence type="ECO:0000256" key="16">
    <source>
        <dbReference type="ARBA" id="ARBA00023209"/>
    </source>
</evidence>
<protein>
    <recommendedName>
        <fullName evidence="7">Phosphatidate cytidylyltransferase</fullName>
        <ecNumber evidence="6">2.7.7.41</ecNumber>
    </recommendedName>
    <alternativeName>
        <fullName evidence="20">CDP-DAG synthase</fullName>
    </alternativeName>
    <alternativeName>
        <fullName evidence="22">CDP-DG synthase</fullName>
    </alternativeName>
    <alternativeName>
        <fullName evidence="18">CDP-diacylglycerol synthase</fullName>
    </alternativeName>
    <alternativeName>
        <fullName evidence="21">CDP-diglyceride pyrophosphorylase</fullName>
    </alternativeName>
    <alternativeName>
        <fullName evidence="23">CDP-diglyceride synthase</fullName>
    </alternativeName>
    <alternativeName>
        <fullName evidence="19">CTP:phosphatidate cytidylyltransferase</fullName>
    </alternativeName>
</protein>
<evidence type="ECO:0000256" key="17">
    <source>
        <dbReference type="ARBA" id="ARBA00023264"/>
    </source>
</evidence>
<comment type="catalytic activity">
    <reaction evidence="1">
        <text>a 1,2-diacyl-sn-glycero-3-phosphate + CTP + H(+) = a CDP-1,2-diacyl-sn-glycerol + diphosphate</text>
        <dbReference type="Rhea" id="RHEA:16229"/>
        <dbReference type="ChEBI" id="CHEBI:15378"/>
        <dbReference type="ChEBI" id="CHEBI:33019"/>
        <dbReference type="ChEBI" id="CHEBI:37563"/>
        <dbReference type="ChEBI" id="CHEBI:58332"/>
        <dbReference type="ChEBI" id="CHEBI:58608"/>
        <dbReference type="EC" id="2.7.7.41"/>
    </reaction>
</comment>
<accession>A0ABQ1SKI9</accession>
<evidence type="ECO:0000256" key="4">
    <source>
        <dbReference type="ARBA" id="ARBA00005189"/>
    </source>
</evidence>
<sequence length="267" mass="30238">MNETLKRSLAGVVYMFLIIGAALLGEKSLILVFLILGIASIYEVQRLLKFKNLIGYLLLAALLYSLASFRSYFSYVYFLIPLVLLIKVLLLKDLFSKKDFVIISDKKPLISWLFIVPSFLFLCLLPTVGGEYQPYLFISFFVLVWTNDSFAYLIGKNIGKNKLFERVSPKKTMEGFFGGVIMTLIFSFIIYKILNIYSTIIWLGIALLVSVFGSLGDLVQSKFKRVANVKDSGSIMPGHGGVFDRMDSTIFSITFVYTFLLIIEYVS</sequence>
<dbReference type="RefSeq" id="WP_188459165.1">
    <property type="nucleotide sequence ID" value="NZ_BMGM01000010.1"/>
</dbReference>
<comment type="subcellular location">
    <subcellularLocation>
        <location evidence="2">Cell membrane</location>
        <topology evidence="2">Multi-pass membrane protein</topology>
    </subcellularLocation>
</comment>
<dbReference type="Proteomes" id="UP000599179">
    <property type="component" value="Unassembled WGS sequence"/>
</dbReference>
<evidence type="ECO:0000256" key="14">
    <source>
        <dbReference type="ARBA" id="ARBA00023098"/>
    </source>
</evidence>
<evidence type="ECO:0000256" key="9">
    <source>
        <dbReference type="ARBA" id="ARBA00022516"/>
    </source>
</evidence>
<feature type="transmembrane region" description="Helical" evidence="24">
    <location>
        <begin position="72"/>
        <end position="90"/>
    </location>
</feature>
<keyword evidence="15 24" id="KW-0472">Membrane</keyword>
<dbReference type="PANTHER" id="PTHR46382">
    <property type="entry name" value="PHOSPHATIDATE CYTIDYLYLTRANSFERASE"/>
    <property type="match status" value="1"/>
</dbReference>
<keyword evidence="14" id="KW-0443">Lipid metabolism</keyword>
<keyword evidence="12 25" id="KW-0548">Nucleotidyltransferase</keyword>
<feature type="transmembrane region" description="Helical" evidence="24">
    <location>
        <begin position="249"/>
        <end position="266"/>
    </location>
</feature>
<evidence type="ECO:0000256" key="24">
    <source>
        <dbReference type="SAM" id="Phobius"/>
    </source>
</evidence>
<feature type="transmembrane region" description="Helical" evidence="24">
    <location>
        <begin position="135"/>
        <end position="154"/>
    </location>
</feature>
<evidence type="ECO:0000256" key="21">
    <source>
        <dbReference type="ARBA" id="ARBA00032396"/>
    </source>
</evidence>
<feature type="transmembrane region" description="Helical" evidence="24">
    <location>
        <begin position="175"/>
        <end position="194"/>
    </location>
</feature>
<feature type="transmembrane region" description="Helical" evidence="24">
    <location>
        <begin position="50"/>
        <end position="66"/>
    </location>
</feature>
<proteinExistence type="inferred from homology"/>
<evidence type="ECO:0000256" key="5">
    <source>
        <dbReference type="ARBA" id="ARBA00010185"/>
    </source>
</evidence>
<evidence type="ECO:0000313" key="25">
    <source>
        <dbReference type="EMBL" id="GGE41383.1"/>
    </source>
</evidence>
<keyword evidence="16" id="KW-0594">Phospholipid biosynthesis</keyword>
<feature type="transmembrane region" description="Helical" evidence="24">
    <location>
        <begin position="200"/>
        <end position="219"/>
    </location>
</feature>
<comment type="caution">
    <text evidence="25">The sequence shown here is derived from an EMBL/GenBank/DDBJ whole genome shotgun (WGS) entry which is preliminary data.</text>
</comment>
<keyword evidence="13 24" id="KW-1133">Transmembrane helix</keyword>
<evidence type="ECO:0000313" key="26">
    <source>
        <dbReference type="Proteomes" id="UP000599179"/>
    </source>
</evidence>
<keyword evidence="26" id="KW-1185">Reference proteome</keyword>
<evidence type="ECO:0000256" key="23">
    <source>
        <dbReference type="ARBA" id="ARBA00033406"/>
    </source>
</evidence>
<comment type="pathway">
    <text evidence="3">Phospholipid metabolism; CDP-diacylglycerol biosynthesis; CDP-diacylglycerol from sn-glycerol 3-phosphate: step 3/3.</text>
</comment>
<evidence type="ECO:0000256" key="18">
    <source>
        <dbReference type="ARBA" id="ARBA00029893"/>
    </source>
</evidence>
<feature type="transmembrane region" description="Helical" evidence="24">
    <location>
        <begin position="110"/>
        <end position="129"/>
    </location>
</feature>
<keyword evidence="9" id="KW-0444">Lipid biosynthesis</keyword>
<evidence type="ECO:0000256" key="2">
    <source>
        <dbReference type="ARBA" id="ARBA00004651"/>
    </source>
</evidence>
<comment type="similarity">
    <text evidence="5">Belongs to the CDS family.</text>
</comment>
<keyword evidence="10" id="KW-0808">Transferase</keyword>
<evidence type="ECO:0000256" key="20">
    <source>
        <dbReference type="ARBA" id="ARBA00032253"/>
    </source>
</evidence>
<organism evidence="25 26">
    <name type="scientific">Psychroflexus planctonicus</name>
    <dbReference type="NCBI Taxonomy" id="1526575"/>
    <lineage>
        <taxon>Bacteria</taxon>
        <taxon>Pseudomonadati</taxon>
        <taxon>Bacteroidota</taxon>
        <taxon>Flavobacteriia</taxon>
        <taxon>Flavobacteriales</taxon>
        <taxon>Flavobacteriaceae</taxon>
        <taxon>Psychroflexus</taxon>
    </lineage>
</organism>
<evidence type="ECO:0000256" key="19">
    <source>
        <dbReference type="ARBA" id="ARBA00031825"/>
    </source>
</evidence>
<keyword evidence="17" id="KW-1208">Phospholipid metabolism</keyword>
<evidence type="ECO:0000256" key="15">
    <source>
        <dbReference type="ARBA" id="ARBA00023136"/>
    </source>
</evidence>
<feature type="transmembrane region" description="Helical" evidence="24">
    <location>
        <begin position="12"/>
        <end position="38"/>
    </location>
</feature>
<dbReference type="GO" id="GO:0016779">
    <property type="term" value="F:nucleotidyltransferase activity"/>
    <property type="evidence" value="ECO:0007669"/>
    <property type="project" value="UniProtKB-KW"/>
</dbReference>
<dbReference type="Pfam" id="PF01148">
    <property type="entry name" value="CTP_transf_1"/>
    <property type="match status" value="1"/>
</dbReference>
<keyword evidence="8" id="KW-1003">Cell membrane</keyword>
<evidence type="ECO:0000256" key="8">
    <source>
        <dbReference type="ARBA" id="ARBA00022475"/>
    </source>
</evidence>
<evidence type="ECO:0000256" key="6">
    <source>
        <dbReference type="ARBA" id="ARBA00012487"/>
    </source>
</evidence>
<evidence type="ECO:0000256" key="22">
    <source>
        <dbReference type="ARBA" id="ARBA00032743"/>
    </source>
</evidence>
<dbReference type="EMBL" id="BMGM01000010">
    <property type="protein sequence ID" value="GGE41383.1"/>
    <property type="molecule type" value="Genomic_DNA"/>
</dbReference>